<dbReference type="PANTHER" id="PTHR11601">
    <property type="entry name" value="CYSTEINE DESULFURYLASE FAMILY MEMBER"/>
    <property type="match status" value="1"/>
</dbReference>
<dbReference type="InterPro" id="IPR015424">
    <property type="entry name" value="PyrdxlP-dep_Trfase"/>
</dbReference>
<protein>
    <submittedName>
        <fullName evidence="4">IscS subfamily cysteine desulfurase</fullName>
    </submittedName>
</protein>
<dbReference type="PANTHER" id="PTHR11601:SF36">
    <property type="entry name" value="CYSTEINE DESULFURASE NIFS-RELATED"/>
    <property type="match status" value="1"/>
</dbReference>
<reference evidence="5" key="1">
    <citation type="journal article" date="2019" name="Int. J. Syst. Evol. Microbiol.">
        <title>The Global Catalogue of Microorganisms (GCM) 10K type strain sequencing project: providing services to taxonomists for standard genome sequencing and annotation.</title>
        <authorList>
            <consortium name="The Broad Institute Genomics Platform"/>
            <consortium name="The Broad Institute Genome Sequencing Center for Infectious Disease"/>
            <person name="Wu L."/>
            <person name="Ma J."/>
        </authorList>
    </citation>
    <scope>NUCLEOTIDE SEQUENCE [LARGE SCALE GENOMIC DNA]</scope>
    <source>
        <strain evidence="5">CGMCC 1.12237</strain>
    </source>
</reference>
<dbReference type="Gene3D" id="3.40.640.10">
    <property type="entry name" value="Type I PLP-dependent aspartate aminotransferase-like (Major domain)"/>
    <property type="match status" value="1"/>
</dbReference>
<dbReference type="Gene3D" id="3.90.1150.10">
    <property type="entry name" value="Aspartate Aminotransferase, domain 1"/>
    <property type="match status" value="1"/>
</dbReference>
<dbReference type="SUPFAM" id="SSF53383">
    <property type="entry name" value="PLP-dependent transferases"/>
    <property type="match status" value="1"/>
</dbReference>
<dbReference type="NCBIfam" id="NF002806">
    <property type="entry name" value="PRK02948.1"/>
    <property type="match status" value="1"/>
</dbReference>
<comment type="caution">
    <text evidence="4">The sequence shown here is derived from an EMBL/GenBank/DDBJ whole genome shotgun (WGS) entry which is preliminary data.</text>
</comment>
<dbReference type="InterPro" id="IPR015421">
    <property type="entry name" value="PyrdxlP-dep_Trfase_major"/>
</dbReference>
<evidence type="ECO:0000256" key="1">
    <source>
        <dbReference type="ARBA" id="ARBA00001933"/>
    </source>
</evidence>
<dbReference type="InterPro" id="IPR016454">
    <property type="entry name" value="Cysteine_dSase"/>
</dbReference>
<dbReference type="InterPro" id="IPR000192">
    <property type="entry name" value="Aminotrans_V_dom"/>
</dbReference>
<sequence length="373" mass="41080">MKYFDYAASCPLDKEAAQVYVQAATDYYGNSSSLHDIGSQALDLLENSRYEIANLLGVDKAGIYFTSGGSEGNFLAIHALLSSIKNKGKHIVTGMAEHSSIHSTLEKLRQEDYEVTTLPFDASGHISINQLIGALREDTVLITLQHGNSEIGTIQPLEEVSAICKEKGILLHSDCVQTFGKTDIKPIARIVDSLTISGHKFYGPKGIGAVYIQPHLQWMPYHPSATHEKGFRPGTVNVPAIVAMTIAAKKAYENLDNYHKHYEILRNAFINTLEPHLLNFVMYNSDIPSTIGMRIKGVEGQMVMLECNRFGFAISTGSACQVGQQTPSKTMLALGVEDKSAKEFIRISFGRETNVEDVRELALTIGRIIQEQT</sequence>
<gene>
    <name evidence="4" type="ORF">ACFPM4_11355</name>
</gene>
<dbReference type="EMBL" id="JBHSMC010000014">
    <property type="protein sequence ID" value="MFC5465346.1"/>
    <property type="molecule type" value="Genomic_DNA"/>
</dbReference>
<evidence type="ECO:0000259" key="3">
    <source>
        <dbReference type="Pfam" id="PF00266"/>
    </source>
</evidence>
<accession>A0ABW0LLF2</accession>
<evidence type="ECO:0000256" key="2">
    <source>
        <dbReference type="ARBA" id="ARBA00022898"/>
    </source>
</evidence>
<dbReference type="Proteomes" id="UP001596147">
    <property type="component" value="Unassembled WGS sequence"/>
</dbReference>
<dbReference type="RefSeq" id="WP_382351561.1">
    <property type="nucleotide sequence ID" value="NZ_JBHSMC010000014.1"/>
</dbReference>
<dbReference type="InterPro" id="IPR015422">
    <property type="entry name" value="PyrdxlP-dep_Trfase_small"/>
</dbReference>
<organism evidence="4 5">
    <name type="scientific">Lederbergia graminis</name>
    <dbReference type="NCBI Taxonomy" id="735518"/>
    <lineage>
        <taxon>Bacteria</taxon>
        <taxon>Bacillati</taxon>
        <taxon>Bacillota</taxon>
        <taxon>Bacilli</taxon>
        <taxon>Bacillales</taxon>
        <taxon>Bacillaceae</taxon>
        <taxon>Lederbergia</taxon>
    </lineage>
</organism>
<name>A0ABW0LLF2_9BACI</name>
<dbReference type="PIRSF" id="PIRSF005572">
    <property type="entry name" value="NifS"/>
    <property type="match status" value="1"/>
</dbReference>
<proteinExistence type="predicted"/>
<evidence type="ECO:0000313" key="4">
    <source>
        <dbReference type="EMBL" id="MFC5465346.1"/>
    </source>
</evidence>
<comment type="cofactor">
    <cofactor evidence="1">
        <name>pyridoxal 5'-phosphate</name>
        <dbReference type="ChEBI" id="CHEBI:597326"/>
    </cofactor>
</comment>
<keyword evidence="2" id="KW-0663">Pyridoxal phosphate</keyword>
<keyword evidence="5" id="KW-1185">Reference proteome</keyword>
<evidence type="ECO:0000313" key="5">
    <source>
        <dbReference type="Proteomes" id="UP001596147"/>
    </source>
</evidence>
<feature type="domain" description="Aminotransferase class V" evidence="3">
    <location>
        <begin position="3"/>
        <end position="361"/>
    </location>
</feature>
<dbReference type="Pfam" id="PF00266">
    <property type="entry name" value="Aminotran_5"/>
    <property type="match status" value="1"/>
</dbReference>